<reference evidence="1 2" key="1">
    <citation type="submission" date="2019-06" db="EMBL/GenBank/DDBJ databases">
        <title>Genome sequence of Litorilinea aerophila BAA-2444.</title>
        <authorList>
            <person name="Maclea K.S."/>
            <person name="Maurais E.G."/>
            <person name="Iannazzi L.C."/>
        </authorList>
    </citation>
    <scope>NUCLEOTIDE SEQUENCE [LARGE SCALE GENOMIC DNA]</scope>
    <source>
        <strain evidence="1 2">ATCC BAA-2444</strain>
    </source>
</reference>
<protein>
    <submittedName>
        <fullName evidence="1">Uncharacterized protein</fullName>
    </submittedName>
</protein>
<gene>
    <name evidence="1" type="ORF">FKZ61_01595</name>
</gene>
<name>A0A540VN80_9CHLR</name>
<evidence type="ECO:0000313" key="1">
    <source>
        <dbReference type="EMBL" id="TQE97593.1"/>
    </source>
</evidence>
<dbReference type="EMBL" id="VIGC01000002">
    <property type="protein sequence ID" value="TQE97593.1"/>
    <property type="molecule type" value="Genomic_DNA"/>
</dbReference>
<dbReference type="InParanoid" id="A0A540VN80"/>
<evidence type="ECO:0000313" key="2">
    <source>
        <dbReference type="Proteomes" id="UP000317371"/>
    </source>
</evidence>
<dbReference type="RefSeq" id="WP_141608320.1">
    <property type="nucleotide sequence ID" value="NZ_VIGC02000002.1"/>
</dbReference>
<dbReference type="Proteomes" id="UP000317371">
    <property type="component" value="Unassembled WGS sequence"/>
</dbReference>
<proteinExistence type="predicted"/>
<dbReference type="AlphaFoldDB" id="A0A540VN80"/>
<sequence>MPTKPMALVMVMANAKKNVLECRLYRAWPCKMPLLYRTRLLLQLSPFAGDIMVAEFEELYL</sequence>
<keyword evidence="2" id="KW-1185">Reference proteome</keyword>
<accession>A0A540VN80</accession>
<comment type="caution">
    <text evidence="1">The sequence shown here is derived from an EMBL/GenBank/DDBJ whole genome shotgun (WGS) entry which is preliminary data.</text>
</comment>
<organism evidence="1 2">
    <name type="scientific">Litorilinea aerophila</name>
    <dbReference type="NCBI Taxonomy" id="1204385"/>
    <lineage>
        <taxon>Bacteria</taxon>
        <taxon>Bacillati</taxon>
        <taxon>Chloroflexota</taxon>
        <taxon>Caldilineae</taxon>
        <taxon>Caldilineales</taxon>
        <taxon>Caldilineaceae</taxon>
        <taxon>Litorilinea</taxon>
    </lineage>
</organism>